<proteinExistence type="inferred from homology"/>
<feature type="domain" description="Ionotropic glutamate receptor C-terminal" evidence="9">
    <location>
        <begin position="29"/>
        <end position="255"/>
    </location>
</feature>
<dbReference type="InterPro" id="IPR018313">
    <property type="entry name" value="SBP_3_CS"/>
</dbReference>
<gene>
    <name evidence="10" type="ORF">ACFOEN_07060</name>
</gene>
<dbReference type="NCBIfam" id="TIGR01096">
    <property type="entry name" value="3A0103s03R"/>
    <property type="match status" value="1"/>
</dbReference>
<dbReference type="InterPro" id="IPR001320">
    <property type="entry name" value="Iontro_rcpt_C"/>
</dbReference>
<dbReference type="SUPFAM" id="SSF53850">
    <property type="entry name" value="Periplasmic binding protein-like II"/>
    <property type="match status" value="1"/>
</dbReference>
<feature type="domain" description="Solute-binding protein family 3/N-terminal" evidence="8">
    <location>
        <begin position="29"/>
        <end position="256"/>
    </location>
</feature>
<evidence type="ECO:0000313" key="10">
    <source>
        <dbReference type="EMBL" id="MFC3147396.1"/>
    </source>
</evidence>
<comment type="caution">
    <text evidence="10">The sequence shown here is derived from an EMBL/GenBank/DDBJ whole genome shotgun (WGS) entry which is preliminary data.</text>
</comment>
<organism evidence="10 11">
    <name type="scientific">Piscinibacterium candidicorallinum</name>
    <dbReference type="NCBI Taxonomy" id="1793872"/>
    <lineage>
        <taxon>Bacteria</taxon>
        <taxon>Pseudomonadati</taxon>
        <taxon>Pseudomonadota</taxon>
        <taxon>Betaproteobacteria</taxon>
        <taxon>Burkholderiales</taxon>
        <taxon>Piscinibacterium</taxon>
    </lineage>
</organism>
<dbReference type="Pfam" id="PF00497">
    <property type="entry name" value="SBP_bac_3"/>
    <property type="match status" value="1"/>
</dbReference>
<comment type="similarity">
    <text evidence="2 6">Belongs to the bacterial solute-binding protein 3 family.</text>
</comment>
<evidence type="ECO:0000256" key="7">
    <source>
        <dbReference type="SAM" id="SignalP"/>
    </source>
</evidence>
<dbReference type="SMART" id="SM00062">
    <property type="entry name" value="PBPb"/>
    <property type="match status" value="1"/>
</dbReference>
<evidence type="ECO:0000313" key="11">
    <source>
        <dbReference type="Proteomes" id="UP001595556"/>
    </source>
</evidence>
<evidence type="ECO:0000256" key="4">
    <source>
        <dbReference type="ARBA" id="ARBA00022729"/>
    </source>
</evidence>
<feature type="chain" id="PRO_5046241066" evidence="7">
    <location>
        <begin position="25"/>
        <end position="264"/>
    </location>
</feature>
<evidence type="ECO:0000256" key="6">
    <source>
        <dbReference type="RuleBase" id="RU003744"/>
    </source>
</evidence>
<reference evidence="11" key="1">
    <citation type="journal article" date="2019" name="Int. J. Syst. Evol. Microbiol.">
        <title>The Global Catalogue of Microorganisms (GCM) 10K type strain sequencing project: providing services to taxonomists for standard genome sequencing and annotation.</title>
        <authorList>
            <consortium name="The Broad Institute Genomics Platform"/>
            <consortium name="The Broad Institute Genome Sequencing Center for Infectious Disease"/>
            <person name="Wu L."/>
            <person name="Ma J."/>
        </authorList>
    </citation>
    <scope>NUCLEOTIDE SEQUENCE [LARGE SCALE GENOMIC DNA]</scope>
    <source>
        <strain evidence="11">KCTC 52168</strain>
    </source>
</reference>
<dbReference type="EMBL" id="JBHRTI010000003">
    <property type="protein sequence ID" value="MFC3147396.1"/>
    <property type="molecule type" value="Genomic_DNA"/>
</dbReference>
<dbReference type="InterPro" id="IPR005768">
    <property type="entry name" value="Lys_Arg_Orn-bd"/>
</dbReference>
<dbReference type="RefSeq" id="WP_377302371.1">
    <property type="nucleotide sequence ID" value="NZ_CP180191.1"/>
</dbReference>
<keyword evidence="3" id="KW-0813">Transport</keyword>
<evidence type="ECO:0000256" key="1">
    <source>
        <dbReference type="ARBA" id="ARBA00004418"/>
    </source>
</evidence>
<evidence type="ECO:0000259" key="8">
    <source>
        <dbReference type="SMART" id="SM00062"/>
    </source>
</evidence>
<keyword evidence="4 7" id="KW-0732">Signal</keyword>
<dbReference type="Proteomes" id="UP001595556">
    <property type="component" value="Unassembled WGS sequence"/>
</dbReference>
<evidence type="ECO:0000256" key="5">
    <source>
        <dbReference type="ARBA" id="ARBA00022764"/>
    </source>
</evidence>
<dbReference type="PANTHER" id="PTHR35936:SF17">
    <property type="entry name" value="ARGININE-BINDING EXTRACELLULAR PROTEIN ARTP"/>
    <property type="match status" value="1"/>
</dbReference>
<feature type="signal peptide" evidence="7">
    <location>
        <begin position="1"/>
        <end position="24"/>
    </location>
</feature>
<keyword evidence="11" id="KW-1185">Reference proteome</keyword>
<name>A0ABV7H469_9BURK</name>
<dbReference type="SMART" id="SM00079">
    <property type="entry name" value="PBPe"/>
    <property type="match status" value="1"/>
</dbReference>
<dbReference type="InterPro" id="IPR001638">
    <property type="entry name" value="Solute-binding_3/MltF_N"/>
</dbReference>
<dbReference type="Gene3D" id="3.40.190.10">
    <property type="entry name" value="Periplasmic binding protein-like II"/>
    <property type="match status" value="2"/>
</dbReference>
<evidence type="ECO:0000256" key="2">
    <source>
        <dbReference type="ARBA" id="ARBA00010333"/>
    </source>
</evidence>
<comment type="subcellular location">
    <subcellularLocation>
        <location evidence="1">Periplasm</location>
    </subcellularLocation>
</comment>
<dbReference type="CDD" id="cd13703">
    <property type="entry name" value="PBP2_HisJ_LAO"/>
    <property type="match status" value="1"/>
</dbReference>
<dbReference type="PANTHER" id="PTHR35936">
    <property type="entry name" value="MEMBRANE-BOUND LYTIC MUREIN TRANSGLYCOSYLASE F"/>
    <property type="match status" value="1"/>
</dbReference>
<evidence type="ECO:0000259" key="9">
    <source>
        <dbReference type="SMART" id="SM00079"/>
    </source>
</evidence>
<keyword evidence="5" id="KW-0574">Periplasm</keyword>
<accession>A0ABV7H469</accession>
<sequence length="264" mass="29110">MIKTLLQRLTLASLLAAASTAALANDWTRIRIGVEGSYPPFSQVGPDGKLIGFEIELANALCAEMKAQCTLVQQDFDGMIPALQARKFDMIMASMSITEERRRSVDFSDKYYKTPNRFVVKAGTKFQFTTEGMKGRKIGVQRATINDRFVTDVFKQSEIVRYAKQDDAYLDLTAGRVDALVVDGLAAERGFLKTPAGKGFQFDGPLLVDPKYFGIGVGAAFRKQDAALRDKVNAAIKAVRANGTYQRIAAKYFDFDIYGDAPAK</sequence>
<dbReference type="PROSITE" id="PS01039">
    <property type="entry name" value="SBP_BACTERIAL_3"/>
    <property type="match status" value="1"/>
</dbReference>
<protein>
    <submittedName>
        <fullName evidence="10">ABC transporter substrate-binding protein</fullName>
    </submittedName>
</protein>
<evidence type="ECO:0000256" key="3">
    <source>
        <dbReference type="ARBA" id="ARBA00022448"/>
    </source>
</evidence>